<keyword evidence="7" id="KW-0808">Transferase</keyword>
<evidence type="ECO:0000256" key="11">
    <source>
        <dbReference type="ARBA" id="ARBA00035113"/>
    </source>
</evidence>
<dbReference type="InterPro" id="IPR013083">
    <property type="entry name" value="Znf_RING/FYVE/PHD"/>
</dbReference>
<dbReference type="InterPro" id="IPR001841">
    <property type="entry name" value="Znf_RING"/>
</dbReference>
<name>A0A1G4JQZ6_9SACH</name>
<keyword evidence="6" id="KW-0597">Phosphoprotein</keyword>
<feature type="region of interest" description="Disordered" evidence="13">
    <location>
        <begin position="321"/>
        <end position="351"/>
    </location>
</feature>
<dbReference type="GO" id="GO:0070966">
    <property type="term" value="P:nuclear-transcribed mRNA catabolic process, no-go decay"/>
    <property type="evidence" value="ECO:0007669"/>
    <property type="project" value="EnsemblFungi"/>
</dbReference>
<feature type="compositionally biased region" description="Polar residues" evidence="13">
    <location>
        <begin position="572"/>
        <end position="588"/>
    </location>
</feature>
<comment type="pathway">
    <text evidence="3">Protein modification; protein ubiquitination.</text>
</comment>
<evidence type="ECO:0000256" key="12">
    <source>
        <dbReference type="PROSITE-ProRule" id="PRU00175"/>
    </source>
</evidence>
<dbReference type="AlphaFoldDB" id="A0A1G4JQZ6"/>
<keyword evidence="10" id="KW-0862">Zinc</keyword>
<dbReference type="GO" id="GO:0043022">
    <property type="term" value="F:ribosome binding"/>
    <property type="evidence" value="ECO:0007669"/>
    <property type="project" value="TreeGrafter"/>
</dbReference>
<evidence type="ECO:0000256" key="4">
    <source>
        <dbReference type="ARBA" id="ARBA00012483"/>
    </source>
</evidence>
<gene>
    <name evidence="15" type="ORF">LADA_0G01464G</name>
</gene>
<dbReference type="CDD" id="cd16615">
    <property type="entry name" value="RING-HC_ZNF598"/>
    <property type="match status" value="1"/>
</dbReference>
<evidence type="ECO:0000256" key="1">
    <source>
        <dbReference type="ARBA" id="ARBA00000900"/>
    </source>
</evidence>
<feature type="compositionally biased region" description="Polar residues" evidence="13">
    <location>
        <begin position="321"/>
        <end position="335"/>
    </location>
</feature>
<dbReference type="PANTHER" id="PTHR22938">
    <property type="entry name" value="ZINC FINGER PROTEIN 598"/>
    <property type="match status" value="1"/>
</dbReference>
<dbReference type="SMART" id="SM00355">
    <property type="entry name" value="ZnF_C2H2"/>
    <property type="match status" value="3"/>
</dbReference>
<dbReference type="GO" id="GO:0072344">
    <property type="term" value="P:rescue of stalled ribosome"/>
    <property type="evidence" value="ECO:0007669"/>
    <property type="project" value="EnsemblFungi"/>
</dbReference>
<comment type="similarity">
    <text evidence="11">Belongs to the ZNF598/HEL2 family.</text>
</comment>
<evidence type="ECO:0000256" key="2">
    <source>
        <dbReference type="ARBA" id="ARBA00004496"/>
    </source>
</evidence>
<dbReference type="PANTHER" id="PTHR22938:SF0">
    <property type="entry name" value="E3 UBIQUITIN-PROTEIN LIGASE ZNF598"/>
    <property type="match status" value="1"/>
</dbReference>
<dbReference type="GO" id="GO:0170011">
    <property type="term" value="F:stalled ribosome sensor activity"/>
    <property type="evidence" value="ECO:0007669"/>
    <property type="project" value="EnsemblFungi"/>
</dbReference>
<dbReference type="InterPro" id="IPR013087">
    <property type="entry name" value="Znf_C2H2_type"/>
</dbReference>
<keyword evidence="5" id="KW-0963">Cytoplasm</keyword>
<keyword evidence="8" id="KW-0479">Metal-binding</keyword>
<dbReference type="EC" id="2.3.2.27" evidence="4"/>
<dbReference type="GO" id="GO:0022626">
    <property type="term" value="C:cytosolic ribosome"/>
    <property type="evidence" value="ECO:0007669"/>
    <property type="project" value="EnsemblFungi"/>
</dbReference>
<dbReference type="Gene3D" id="3.30.40.10">
    <property type="entry name" value="Zinc/RING finger domain, C3HC4 (zinc finger)"/>
    <property type="match status" value="1"/>
</dbReference>
<dbReference type="InterPro" id="IPR057634">
    <property type="entry name" value="PAH_ZNF598/HEL2"/>
</dbReference>
<accession>A0A1G4JQZ6</accession>
<dbReference type="EMBL" id="LT598457">
    <property type="protein sequence ID" value="SCU93123.1"/>
    <property type="molecule type" value="Genomic_DNA"/>
</dbReference>
<proteinExistence type="inferred from homology"/>
<dbReference type="Pfam" id="PF23202">
    <property type="entry name" value="PAH_ZNF598"/>
    <property type="match status" value="1"/>
</dbReference>
<dbReference type="Proteomes" id="UP000190274">
    <property type="component" value="Chromosome G"/>
</dbReference>
<feature type="region of interest" description="Disordered" evidence="13">
    <location>
        <begin position="1"/>
        <end position="45"/>
    </location>
</feature>
<comment type="subcellular location">
    <subcellularLocation>
        <location evidence="2">Cytoplasm</location>
    </subcellularLocation>
</comment>
<evidence type="ECO:0000313" key="16">
    <source>
        <dbReference type="Proteomes" id="UP000190274"/>
    </source>
</evidence>
<dbReference type="GO" id="GO:0070651">
    <property type="term" value="P:nonfunctional rRNA decay"/>
    <property type="evidence" value="ECO:0007669"/>
    <property type="project" value="EnsemblFungi"/>
</dbReference>
<reference evidence="16" key="1">
    <citation type="submission" date="2016-03" db="EMBL/GenBank/DDBJ databases">
        <authorList>
            <person name="Devillers H."/>
        </authorList>
    </citation>
    <scope>NUCLEOTIDE SEQUENCE [LARGE SCALE GENOMIC DNA]</scope>
</reference>
<evidence type="ECO:0000256" key="9">
    <source>
        <dbReference type="ARBA" id="ARBA00022771"/>
    </source>
</evidence>
<dbReference type="GO" id="GO:0070534">
    <property type="term" value="P:protein K63-linked ubiquitination"/>
    <property type="evidence" value="ECO:0007669"/>
    <property type="project" value="EnsemblFungi"/>
</dbReference>
<evidence type="ECO:0000256" key="3">
    <source>
        <dbReference type="ARBA" id="ARBA00004906"/>
    </source>
</evidence>
<feature type="region of interest" description="Disordered" evidence="13">
    <location>
        <begin position="480"/>
        <end position="604"/>
    </location>
</feature>
<dbReference type="PROSITE" id="PS50089">
    <property type="entry name" value="ZF_RING_2"/>
    <property type="match status" value="1"/>
</dbReference>
<sequence>MSDTTRGQPKRNFRRTQGPVDAVRKSDAKSDGEAGKRTGNKVDTSSGGDNVCLICAENIRYVAVPPCNHVVCHTCAFRQRALYGKKSCLVCRTEAENVVFCRDQDASYESFDGKQFAQVDDKFGISFTVVEIADATLSLLKHTCPFGDEGDSDLGSYKKYNTHLKDKHGKTLCMICASHKKAFPRELPVFTPNQLRLHQAKGDSKGFSGHPMCKYCSGQRFYSGDELSVHMRDKHERCHICDRIDPANPQYFKNYEQLFDHFKDAHYICTAQTCLDNKFVVFQDELDLQAHILKEHGSILRTSNNSLPANSGRKYQSRLSTFTQPTSRNSSSQRLDQNKKGADENPEDTLEMKTKRMHERARHYLKYSHADYEQFLAINEGYKNRLMTAQDLFTAYQNLFKNPEANTTLLLYDFSELFFKNSQQHKDLRLIYDSEQEKQDRQNKFPSLSSSSMLAGNVIGGSWGKSSGSAKPAARQYNFPTLKKPTNSQPVLRPQPVSYSKSKTISSPPSPAPTIKKSQSMDKSEYKPTYLDSKVSTSQSTPSLNRSKFPPLPKPQEKRFRAPLVNEPNIPDPSQWSKAPQGAQQSSEDFIPLSNGKKKGKQKQLLFHIGI</sequence>
<evidence type="ECO:0000256" key="5">
    <source>
        <dbReference type="ARBA" id="ARBA00022490"/>
    </source>
</evidence>
<feature type="compositionally biased region" description="Basic and acidic residues" evidence="13">
    <location>
        <begin position="22"/>
        <end position="36"/>
    </location>
</feature>
<dbReference type="InterPro" id="IPR056437">
    <property type="entry name" value="Znf-C2H2_ZNF598/HEL2"/>
</dbReference>
<evidence type="ECO:0000313" key="15">
    <source>
        <dbReference type="EMBL" id="SCU93123.1"/>
    </source>
</evidence>
<dbReference type="SMART" id="SM00184">
    <property type="entry name" value="RING"/>
    <property type="match status" value="2"/>
</dbReference>
<feature type="domain" description="RING-type" evidence="14">
    <location>
        <begin position="52"/>
        <end position="92"/>
    </location>
</feature>
<dbReference type="GO" id="GO:0070181">
    <property type="term" value="F:small ribosomal subunit rRNA binding"/>
    <property type="evidence" value="ECO:0007669"/>
    <property type="project" value="EnsemblFungi"/>
</dbReference>
<protein>
    <recommendedName>
        <fullName evidence="4">RING-type E3 ubiquitin transferase</fullName>
        <ecNumber evidence="4">2.3.2.27</ecNumber>
    </recommendedName>
</protein>
<feature type="compositionally biased region" description="Polar residues" evidence="13">
    <location>
        <begin position="534"/>
        <end position="546"/>
    </location>
</feature>
<feature type="compositionally biased region" description="Low complexity" evidence="13">
    <location>
        <begin position="500"/>
        <end position="518"/>
    </location>
</feature>
<dbReference type="STRING" id="1266660.A0A1G4JQZ6"/>
<comment type="catalytic activity">
    <reaction evidence="1">
        <text>S-ubiquitinyl-[E2 ubiquitin-conjugating enzyme]-L-cysteine + [acceptor protein]-L-lysine = [E2 ubiquitin-conjugating enzyme]-L-cysteine + N(6)-ubiquitinyl-[acceptor protein]-L-lysine.</text>
        <dbReference type="EC" id="2.3.2.27"/>
    </reaction>
</comment>
<evidence type="ECO:0000256" key="13">
    <source>
        <dbReference type="SAM" id="MobiDB-lite"/>
    </source>
</evidence>
<dbReference type="GO" id="GO:0036205">
    <property type="term" value="P:histone catabolic process"/>
    <property type="evidence" value="ECO:0007669"/>
    <property type="project" value="EnsemblFungi"/>
</dbReference>
<dbReference type="InterPro" id="IPR041888">
    <property type="entry name" value="RING-HC_ZNF598/HEL2"/>
</dbReference>
<dbReference type="InterPro" id="IPR017907">
    <property type="entry name" value="Znf_RING_CS"/>
</dbReference>
<dbReference type="SUPFAM" id="SSF57850">
    <property type="entry name" value="RING/U-box"/>
    <property type="match status" value="1"/>
</dbReference>
<dbReference type="Pfam" id="PF23230">
    <property type="entry name" value="zf-C2H2_13"/>
    <property type="match status" value="1"/>
</dbReference>
<evidence type="ECO:0000259" key="14">
    <source>
        <dbReference type="PROSITE" id="PS50089"/>
    </source>
</evidence>
<evidence type="ECO:0000256" key="8">
    <source>
        <dbReference type="ARBA" id="ARBA00022723"/>
    </source>
</evidence>
<keyword evidence="16" id="KW-1185">Reference proteome</keyword>
<dbReference type="GO" id="GO:0061630">
    <property type="term" value="F:ubiquitin protein ligase activity"/>
    <property type="evidence" value="ECO:0007669"/>
    <property type="project" value="UniProtKB-EC"/>
</dbReference>
<evidence type="ECO:0000256" key="6">
    <source>
        <dbReference type="ARBA" id="ARBA00022553"/>
    </source>
</evidence>
<dbReference type="GO" id="GO:0061157">
    <property type="term" value="P:mRNA destabilization"/>
    <property type="evidence" value="ECO:0007669"/>
    <property type="project" value="EnsemblFungi"/>
</dbReference>
<dbReference type="PROSITE" id="PS00518">
    <property type="entry name" value="ZF_RING_1"/>
    <property type="match status" value="1"/>
</dbReference>
<dbReference type="GO" id="GO:1990116">
    <property type="term" value="P:ribosome-associated ubiquitin-dependent protein catabolic process"/>
    <property type="evidence" value="ECO:0007669"/>
    <property type="project" value="EnsemblFungi"/>
</dbReference>
<dbReference type="OrthoDB" id="3838338at2759"/>
<dbReference type="GO" id="GO:0008270">
    <property type="term" value="F:zinc ion binding"/>
    <property type="evidence" value="ECO:0007669"/>
    <property type="project" value="UniProtKB-KW"/>
</dbReference>
<dbReference type="Pfam" id="PF25447">
    <property type="entry name" value="RING_ZNF598"/>
    <property type="match status" value="1"/>
</dbReference>
<dbReference type="InterPro" id="IPR044288">
    <property type="entry name" value="ZNF598/HEL2"/>
</dbReference>
<organism evidence="15 16">
    <name type="scientific">Lachancea dasiensis</name>
    <dbReference type="NCBI Taxonomy" id="1072105"/>
    <lineage>
        <taxon>Eukaryota</taxon>
        <taxon>Fungi</taxon>
        <taxon>Dikarya</taxon>
        <taxon>Ascomycota</taxon>
        <taxon>Saccharomycotina</taxon>
        <taxon>Saccharomycetes</taxon>
        <taxon>Saccharomycetales</taxon>
        <taxon>Saccharomycetaceae</taxon>
        <taxon>Lachancea</taxon>
    </lineage>
</organism>
<evidence type="ECO:0000256" key="7">
    <source>
        <dbReference type="ARBA" id="ARBA00022679"/>
    </source>
</evidence>
<evidence type="ECO:0000256" key="10">
    <source>
        <dbReference type="ARBA" id="ARBA00022833"/>
    </source>
</evidence>
<keyword evidence="9 12" id="KW-0863">Zinc-finger</keyword>